<proteinExistence type="predicted"/>
<comment type="caution">
    <text evidence="1">The sequence shown here is derived from an EMBL/GenBank/DDBJ whole genome shotgun (WGS) entry which is preliminary data.</text>
</comment>
<accession>A0A9W6JE11</accession>
<reference evidence="1" key="1">
    <citation type="journal article" date="2014" name="Int. J. Syst. Evol. Microbiol.">
        <title>Complete genome sequence of Corynebacterium casei LMG S-19264T (=DSM 44701T), isolated from a smear-ripened cheese.</title>
        <authorList>
            <consortium name="US DOE Joint Genome Institute (JGI-PGF)"/>
            <person name="Walter F."/>
            <person name="Albersmeier A."/>
            <person name="Kalinowski J."/>
            <person name="Ruckert C."/>
        </authorList>
    </citation>
    <scope>NUCLEOTIDE SEQUENCE</scope>
    <source>
        <strain evidence="1">VKM B-2484</strain>
    </source>
</reference>
<organism evidence="1 2">
    <name type="scientific">Ancylobacter dichloromethanicus</name>
    <dbReference type="NCBI Taxonomy" id="518825"/>
    <lineage>
        <taxon>Bacteria</taxon>
        <taxon>Pseudomonadati</taxon>
        <taxon>Pseudomonadota</taxon>
        <taxon>Alphaproteobacteria</taxon>
        <taxon>Hyphomicrobiales</taxon>
        <taxon>Xanthobacteraceae</taxon>
        <taxon>Ancylobacter</taxon>
    </lineage>
</organism>
<gene>
    <name evidence="1" type="ORF">GCM10017643_48250</name>
</gene>
<dbReference type="EMBL" id="BSFJ01000059">
    <property type="protein sequence ID" value="GLK74706.1"/>
    <property type="molecule type" value="Genomic_DNA"/>
</dbReference>
<sequence>MSKRVTDTELLAILHDVKAKRDTLPAITPADWSTHDAHHSAAAALVQSLVKEQGARLTTPLGGFRLSLAGVIATCTSGHSGLILNWINAAYRELDRRRAA</sequence>
<protein>
    <submittedName>
        <fullName evidence="1">Uncharacterized protein</fullName>
    </submittedName>
</protein>
<reference evidence="1" key="2">
    <citation type="submission" date="2023-01" db="EMBL/GenBank/DDBJ databases">
        <authorList>
            <person name="Sun Q."/>
            <person name="Evtushenko L."/>
        </authorList>
    </citation>
    <scope>NUCLEOTIDE SEQUENCE</scope>
    <source>
        <strain evidence="1">VKM B-2484</strain>
    </source>
</reference>
<dbReference type="Proteomes" id="UP001143370">
    <property type="component" value="Unassembled WGS sequence"/>
</dbReference>
<name>A0A9W6JE11_9HYPH</name>
<evidence type="ECO:0000313" key="1">
    <source>
        <dbReference type="EMBL" id="GLK74706.1"/>
    </source>
</evidence>
<keyword evidence="2" id="KW-1185">Reference proteome</keyword>
<evidence type="ECO:0000313" key="2">
    <source>
        <dbReference type="Proteomes" id="UP001143370"/>
    </source>
</evidence>
<dbReference type="RefSeq" id="WP_213376031.1">
    <property type="nucleotide sequence ID" value="NZ_BSFJ01000059.1"/>
</dbReference>
<dbReference type="AlphaFoldDB" id="A0A9W6JE11"/>